<name>A0A506U944_9HYPH</name>
<keyword evidence="2" id="KW-1185">Reference proteome</keyword>
<dbReference type="AlphaFoldDB" id="A0A506U944"/>
<dbReference type="EMBL" id="VHLG01000009">
    <property type="protein sequence ID" value="TPW29485.1"/>
    <property type="molecule type" value="Genomic_DNA"/>
</dbReference>
<organism evidence="1 2">
    <name type="scientific">Martelella alba</name>
    <dbReference type="NCBI Taxonomy" id="2590451"/>
    <lineage>
        <taxon>Bacteria</taxon>
        <taxon>Pseudomonadati</taxon>
        <taxon>Pseudomonadota</taxon>
        <taxon>Alphaproteobacteria</taxon>
        <taxon>Hyphomicrobiales</taxon>
        <taxon>Aurantimonadaceae</taxon>
        <taxon>Martelella</taxon>
    </lineage>
</organism>
<proteinExistence type="predicted"/>
<comment type="caution">
    <text evidence="1">The sequence shown here is derived from an EMBL/GenBank/DDBJ whole genome shotgun (WGS) entry which is preliminary data.</text>
</comment>
<accession>A0A506U944</accession>
<evidence type="ECO:0000313" key="1">
    <source>
        <dbReference type="EMBL" id="TPW29485.1"/>
    </source>
</evidence>
<dbReference type="Proteomes" id="UP000318801">
    <property type="component" value="Unassembled WGS sequence"/>
</dbReference>
<protein>
    <submittedName>
        <fullName evidence="1">Uncharacterized protein</fullName>
    </submittedName>
</protein>
<reference evidence="1 2" key="1">
    <citation type="submission" date="2019-06" db="EMBL/GenBank/DDBJ databases">
        <authorList>
            <person name="Li M."/>
        </authorList>
    </citation>
    <scope>NUCLEOTIDE SEQUENCE [LARGE SCALE GENOMIC DNA]</scope>
    <source>
        <strain evidence="1 2">BGMRC2036</strain>
    </source>
</reference>
<evidence type="ECO:0000313" key="2">
    <source>
        <dbReference type="Proteomes" id="UP000318801"/>
    </source>
</evidence>
<sequence>MPASHVSGALHCAPLYIGILPVIRSPLHRHPCACHRDPALSAGTAGTRLCFTLQLDACDEHRHDEESVAMEETA</sequence>
<gene>
    <name evidence="1" type="ORF">FJU08_14225</name>
</gene>